<sequence>MDEGGVMESCKNFGGGHKIRGFRRTSLKIAKKENRDWSGFGTYADDLHSDGLHLILIFDPAIQADYASFQRGIEKNVSFIEWAKQSQVPKSIQEQYPMAAKTMIMLGNVWPDRNTAFPDFLDPTNKTLQWWTSECQMYHDVVPFDGMWIDMNEPSNFDTDTYQENYLRTDGIKPHLSCPISGSDSVFDNPPYKTYALCSKTLCMLAKTGRRTMNFYDTKNLYGLSEAIATSQALPATTGKRGAVISRSTFPSSGHYGGAWLGDNTATWSDLQTSIYSGAMEFNWFGIPYVGSDICGFNGNTTEELCLRWHQMGAFHSFCRDHNTHDGNPQDPAVWPSVAKAARIALEFRYKYLPYLYSLHYAAAAYGHTVVRPLFFEFPFDKEAMNVDHQFIWGSALMIAPAVEQGVTSVRAYFPDATWYSLVTETYAAYMDVGYVDVEARLDSLTPIYVRGMKY</sequence>
<dbReference type="PANTHER" id="PTHR22762:SF94">
    <property type="entry name" value="P-TYPE DOMAIN-CONTAINING PROTEIN"/>
    <property type="match status" value="1"/>
</dbReference>
<gene>
    <name evidence="7" type="ORF">SVUK_LOCUS1973</name>
</gene>
<dbReference type="SUPFAM" id="SSF51445">
    <property type="entry name" value="(Trans)glycosidases"/>
    <property type="match status" value="1"/>
</dbReference>
<evidence type="ECO:0000256" key="3">
    <source>
        <dbReference type="ARBA" id="ARBA00023295"/>
    </source>
</evidence>
<dbReference type="InterPro" id="IPR013780">
    <property type="entry name" value="Glyco_hydro_b"/>
</dbReference>
<dbReference type="InterPro" id="IPR000322">
    <property type="entry name" value="Glyco_hydro_31_TIM"/>
</dbReference>
<keyword evidence="3 4" id="KW-0326">Glycosidase</keyword>
<evidence type="ECO:0000259" key="6">
    <source>
        <dbReference type="Pfam" id="PF21365"/>
    </source>
</evidence>
<dbReference type="PROSITE" id="PS00129">
    <property type="entry name" value="GLYCOSYL_HYDROL_F31_1"/>
    <property type="match status" value="1"/>
</dbReference>
<evidence type="ECO:0000256" key="2">
    <source>
        <dbReference type="ARBA" id="ARBA00022801"/>
    </source>
</evidence>
<dbReference type="Proteomes" id="UP000270094">
    <property type="component" value="Unassembled WGS sequence"/>
</dbReference>
<dbReference type="PANTHER" id="PTHR22762">
    <property type="entry name" value="ALPHA-GLUCOSIDASE"/>
    <property type="match status" value="1"/>
</dbReference>
<dbReference type="InterPro" id="IPR048395">
    <property type="entry name" value="Glyco_hydro_31_C"/>
</dbReference>
<dbReference type="OrthoDB" id="1334205at2759"/>
<dbReference type="Pfam" id="PF01055">
    <property type="entry name" value="Glyco_hydro_31_2nd"/>
    <property type="match status" value="1"/>
</dbReference>
<protein>
    <recommendedName>
        <fullName evidence="9">Glycoside hydrolase family 31 N-terminal domain-containing protein</fullName>
    </recommendedName>
</protein>
<dbReference type="GO" id="GO:0005975">
    <property type="term" value="P:carbohydrate metabolic process"/>
    <property type="evidence" value="ECO:0007669"/>
    <property type="project" value="InterPro"/>
</dbReference>
<dbReference type="EMBL" id="UYYB01004223">
    <property type="protein sequence ID" value="VDM66975.1"/>
    <property type="molecule type" value="Genomic_DNA"/>
</dbReference>
<evidence type="ECO:0008006" key="9">
    <source>
        <dbReference type="Google" id="ProtNLM"/>
    </source>
</evidence>
<proteinExistence type="inferred from homology"/>
<dbReference type="SUPFAM" id="SSF51011">
    <property type="entry name" value="Glycosyl hydrolase domain"/>
    <property type="match status" value="1"/>
</dbReference>
<feature type="domain" description="Glycoside hydrolase family 31 TIM barrel" evidence="5">
    <location>
        <begin position="43"/>
        <end position="359"/>
    </location>
</feature>
<dbReference type="AlphaFoldDB" id="A0A3P7K6M5"/>
<organism evidence="7 8">
    <name type="scientific">Strongylus vulgaris</name>
    <name type="common">Blood worm</name>
    <dbReference type="NCBI Taxonomy" id="40348"/>
    <lineage>
        <taxon>Eukaryota</taxon>
        <taxon>Metazoa</taxon>
        <taxon>Ecdysozoa</taxon>
        <taxon>Nematoda</taxon>
        <taxon>Chromadorea</taxon>
        <taxon>Rhabditida</taxon>
        <taxon>Rhabditina</taxon>
        <taxon>Rhabditomorpha</taxon>
        <taxon>Strongyloidea</taxon>
        <taxon>Strongylidae</taxon>
        <taxon>Strongylus</taxon>
    </lineage>
</organism>
<dbReference type="GO" id="GO:0004558">
    <property type="term" value="F:alpha-1,4-glucosidase activity"/>
    <property type="evidence" value="ECO:0007669"/>
    <property type="project" value="TreeGrafter"/>
</dbReference>
<dbReference type="InterPro" id="IPR030458">
    <property type="entry name" value="Glyco_hydro_31_AS"/>
</dbReference>
<feature type="domain" description="Glycosyl hydrolase family 31 C-terminal" evidence="6">
    <location>
        <begin position="367"/>
        <end position="452"/>
    </location>
</feature>
<evidence type="ECO:0000256" key="1">
    <source>
        <dbReference type="ARBA" id="ARBA00007806"/>
    </source>
</evidence>
<reference evidence="7 8" key="1">
    <citation type="submission" date="2018-11" db="EMBL/GenBank/DDBJ databases">
        <authorList>
            <consortium name="Pathogen Informatics"/>
        </authorList>
    </citation>
    <scope>NUCLEOTIDE SEQUENCE [LARGE SCALE GENOMIC DNA]</scope>
</reference>
<evidence type="ECO:0000256" key="4">
    <source>
        <dbReference type="RuleBase" id="RU361185"/>
    </source>
</evidence>
<evidence type="ECO:0000259" key="5">
    <source>
        <dbReference type="Pfam" id="PF01055"/>
    </source>
</evidence>
<dbReference type="Gene3D" id="2.60.40.1180">
    <property type="entry name" value="Golgi alpha-mannosidase II"/>
    <property type="match status" value="1"/>
</dbReference>
<evidence type="ECO:0000313" key="7">
    <source>
        <dbReference type="EMBL" id="VDM66975.1"/>
    </source>
</evidence>
<dbReference type="InterPro" id="IPR017853">
    <property type="entry name" value="GH"/>
</dbReference>
<dbReference type="Gene3D" id="3.20.20.80">
    <property type="entry name" value="Glycosidases"/>
    <property type="match status" value="1"/>
</dbReference>
<keyword evidence="2 4" id="KW-0378">Hydrolase</keyword>
<evidence type="ECO:0000313" key="8">
    <source>
        <dbReference type="Proteomes" id="UP000270094"/>
    </source>
</evidence>
<comment type="similarity">
    <text evidence="1 4">Belongs to the glycosyl hydrolase 31 family.</text>
</comment>
<name>A0A3P7K6M5_STRVU</name>
<keyword evidence="8" id="KW-1185">Reference proteome</keyword>
<dbReference type="Pfam" id="PF21365">
    <property type="entry name" value="Glyco_hydro_31_3rd"/>
    <property type="match status" value="1"/>
</dbReference>
<accession>A0A3P7K6M5</accession>